<organism evidence="1 2">
    <name type="scientific">Romanomermis culicivorax</name>
    <name type="common">Nematode worm</name>
    <dbReference type="NCBI Taxonomy" id="13658"/>
    <lineage>
        <taxon>Eukaryota</taxon>
        <taxon>Metazoa</taxon>
        <taxon>Ecdysozoa</taxon>
        <taxon>Nematoda</taxon>
        <taxon>Enoplea</taxon>
        <taxon>Dorylaimia</taxon>
        <taxon>Mermithida</taxon>
        <taxon>Mermithoidea</taxon>
        <taxon>Mermithidae</taxon>
        <taxon>Romanomermis</taxon>
    </lineage>
</organism>
<keyword evidence="1" id="KW-1185">Reference proteome</keyword>
<reference evidence="2" key="1">
    <citation type="submission" date="2022-11" db="UniProtKB">
        <authorList>
            <consortium name="WormBaseParasite"/>
        </authorList>
    </citation>
    <scope>IDENTIFICATION</scope>
</reference>
<sequence length="111" mass="12791">MAYASYPSIQLGLGINFAYNSARYKFVEQIRKHYSSLCKKMNKLPNGIQHIRSRLLDVVTMITLLDRQATCRKGKVNDRKESIFYLFLAELVPPFRPTIFPEPTNDHQGVA</sequence>
<dbReference type="AlphaFoldDB" id="A0A915IRY1"/>
<dbReference type="WBParaSite" id="nRc.2.0.1.t16958-RA">
    <property type="protein sequence ID" value="nRc.2.0.1.t16958-RA"/>
    <property type="gene ID" value="nRc.2.0.1.g16958"/>
</dbReference>
<accession>A0A915IRY1</accession>
<dbReference type="Proteomes" id="UP000887565">
    <property type="component" value="Unplaced"/>
</dbReference>
<protein>
    <submittedName>
        <fullName evidence="2">Uncharacterized protein</fullName>
    </submittedName>
</protein>
<name>A0A915IRY1_ROMCU</name>
<evidence type="ECO:0000313" key="1">
    <source>
        <dbReference type="Proteomes" id="UP000887565"/>
    </source>
</evidence>
<proteinExistence type="predicted"/>
<evidence type="ECO:0000313" key="2">
    <source>
        <dbReference type="WBParaSite" id="nRc.2.0.1.t16958-RA"/>
    </source>
</evidence>